<dbReference type="PANTHER" id="PTHR24412">
    <property type="entry name" value="KELCH PROTEIN"/>
    <property type="match status" value="1"/>
</dbReference>
<keyword evidence="1" id="KW-0880">Kelch repeat</keyword>
<reference evidence="5" key="1">
    <citation type="submission" date="2025-08" db="UniProtKB">
        <authorList>
            <consortium name="RefSeq"/>
        </authorList>
    </citation>
    <scope>IDENTIFICATION</scope>
    <source>
        <tissue evidence="5">Tentacle</tissue>
    </source>
</reference>
<organism evidence="4 5">
    <name type="scientific">Actinia tenebrosa</name>
    <name type="common">Australian red waratah sea anemone</name>
    <dbReference type="NCBI Taxonomy" id="6105"/>
    <lineage>
        <taxon>Eukaryota</taxon>
        <taxon>Metazoa</taxon>
        <taxon>Cnidaria</taxon>
        <taxon>Anthozoa</taxon>
        <taxon>Hexacorallia</taxon>
        <taxon>Actiniaria</taxon>
        <taxon>Actiniidae</taxon>
        <taxon>Actinia</taxon>
    </lineage>
</organism>
<dbReference type="InterPro" id="IPR006652">
    <property type="entry name" value="Kelch_1"/>
</dbReference>
<dbReference type="InterPro" id="IPR015915">
    <property type="entry name" value="Kelch-typ_b-propeller"/>
</dbReference>
<dbReference type="InterPro" id="IPR000210">
    <property type="entry name" value="BTB/POZ_dom"/>
</dbReference>
<proteinExistence type="predicted"/>
<dbReference type="Proteomes" id="UP000515163">
    <property type="component" value="Unplaced"/>
</dbReference>
<dbReference type="Gene3D" id="2.120.10.80">
    <property type="entry name" value="Kelch-type beta propeller"/>
    <property type="match status" value="2"/>
</dbReference>
<evidence type="ECO:0000313" key="5">
    <source>
        <dbReference type="RefSeq" id="XP_031572890.1"/>
    </source>
</evidence>
<dbReference type="InterPro" id="IPR011333">
    <property type="entry name" value="SKP1/BTB/POZ_sf"/>
</dbReference>
<dbReference type="InParanoid" id="A0A6P8J6E5"/>
<dbReference type="Gene3D" id="1.25.40.420">
    <property type="match status" value="1"/>
</dbReference>
<dbReference type="GeneID" id="116306899"/>
<evidence type="ECO:0000313" key="4">
    <source>
        <dbReference type="Proteomes" id="UP000515163"/>
    </source>
</evidence>
<dbReference type="FunFam" id="1.25.40.420:FF:000001">
    <property type="entry name" value="Kelch-like family member 12"/>
    <property type="match status" value="1"/>
</dbReference>
<dbReference type="KEGG" id="aten:116306899"/>
<dbReference type="Pfam" id="PF01344">
    <property type="entry name" value="Kelch_1"/>
    <property type="match status" value="5"/>
</dbReference>
<accession>A0A6P8J6E5</accession>
<dbReference type="OrthoDB" id="45365at2759"/>
<dbReference type="Pfam" id="PF07707">
    <property type="entry name" value="BACK"/>
    <property type="match status" value="1"/>
</dbReference>
<dbReference type="SMART" id="SM00875">
    <property type="entry name" value="BACK"/>
    <property type="match status" value="1"/>
</dbReference>
<dbReference type="SMART" id="SM00225">
    <property type="entry name" value="BTB"/>
    <property type="match status" value="1"/>
</dbReference>
<dbReference type="PROSITE" id="PS50097">
    <property type="entry name" value="BTB"/>
    <property type="match status" value="1"/>
</dbReference>
<evidence type="ECO:0000256" key="1">
    <source>
        <dbReference type="ARBA" id="ARBA00022441"/>
    </source>
</evidence>
<dbReference type="SUPFAM" id="SSF54695">
    <property type="entry name" value="POZ domain"/>
    <property type="match status" value="1"/>
</dbReference>
<feature type="domain" description="BTB" evidence="3">
    <location>
        <begin position="82"/>
        <end position="149"/>
    </location>
</feature>
<dbReference type="PANTHER" id="PTHR24412:SF450">
    <property type="entry name" value="KELCH-LIKE PROTEIN DIABLO"/>
    <property type="match status" value="1"/>
</dbReference>
<dbReference type="AlphaFoldDB" id="A0A6P8J6E5"/>
<dbReference type="SMART" id="SM00612">
    <property type="entry name" value="Kelch"/>
    <property type="match status" value="6"/>
</dbReference>
<keyword evidence="4" id="KW-1185">Reference proteome</keyword>
<dbReference type="SUPFAM" id="SSF50965">
    <property type="entry name" value="Galactose oxidase, central domain"/>
    <property type="match status" value="1"/>
</dbReference>
<name>A0A6P8J6E5_ACTTE</name>
<dbReference type="RefSeq" id="XP_031572890.1">
    <property type="nucleotide sequence ID" value="XM_031717030.1"/>
</dbReference>
<sequence>MYHQSVYTQSEAHCVAYKQSPIRITNSLLYPSFVIVVYQSLRSLLSTMDSTTTSEGQVSSLQHFSSLAFEQFQCFRSNQELCDVFLSVDGVHIPAHRLVLAASSPYFRAMFSGKMAESVQKEVFLSDLDGKAVEKIIDFFYSGKVAIDEDNVQSLLYASCLLAVKDVKEYCCDFLQREITVSNCLGIRAIADTLSCSELFEAANLYVTENFSVVLVCEEFLLQPFESLSTLIDSDYLNISGECELLDAVVKWLHWDNLDRARYARSLLKRIYLMKIHVSRLESLLNDSIISTDCECLDLILEALDTLASENVSSAYEFPLFLSRVYGKAMEVLFSIGGESAGVTLDSTECYDLKGNTWDWNISVRDLEPLSLPALEQSRNNATSSTTGRHVYVIGGSYSWKALDVVERYEWPENKWRQLSSLNKGRLGAGSAIVNGQLLVAGGCGEDGYLSSVESYDPLLDKWSLIKPMNQRRSYLGVAELNGYVYAVGGYCGVSGESDGFMASAECYVPSNDMWIPVTPLLQPRAHFGLVAEGGSLYALGGYNSSWLTSLERFDPREGQWYRFPSMKSPRSSAGACSINNCLYIAGGFDGVKNLNSVESFDIRAEKWKQMNPMRTVRFGMCLAACRL</sequence>
<dbReference type="InterPro" id="IPR011043">
    <property type="entry name" value="Gal_Oxase/kelch_b-propeller"/>
</dbReference>
<dbReference type="Gene3D" id="3.30.710.10">
    <property type="entry name" value="Potassium Channel Kv1.1, Chain A"/>
    <property type="match status" value="1"/>
</dbReference>
<evidence type="ECO:0000256" key="2">
    <source>
        <dbReference type="ARBA" id="ARBA00022737"/>
    </source>
</evidence>
<dbReference type="InterPro" id="IPR011705">
    <property type="entry name" value="BACK"/>
</dbReference>
<dbReference type="Pfam" id="PF00651">
    <property type="entry name" value="BTB"/>
    <property type="match status" value="1"/>
</dbReference>
<evidence type="ECO:0000259" key="3">
    <source>
        <dbReference type="PROSITE" id="PS50097"/>
    </source>
</evidence>
<keyword evidence="2" id="KW-0677">Repeat</keyword>
<protein>
    <submittedName>
        <fullName evidence="5">Kelch-like protein 2</fullName>
    </submittedName>
</protein>
<dbReference type="PRINTS" id="PR00501">
    <property type="entry name" value="KELCHREPEAT"/>
</dbReference>
<gene>
    <name evidence="5" type="primary">LOC116306899</name>
</gene>